<name>A0A1X4XV76_9BACT</name>
<dbReference type="PROSITE" id="PS51257">
    <property type="entry name" value="PROKAR_LIPOPROTEIN"/>
    <property type="match status" value="1"/>
</dbReference>
<accession>A0A1X4XV76</accession>
<dbReference type="Pfam" id="PF13174">
    <property type="entry name" value="TPR_6"/>
    <property type="match status" value="3"/>
</dbReference>
<feature type="repeat" description="TPR" evidence="1">
    <location>
        <begin position="170"/>
        <end position="203"/>
    </location>
</feature>
<dbReference type="InterPro" id="IPR014162">
    <property type="entry name" value="CpoB_C"/>
</dbReference>
<feature type="region of interest" description="Disordered" evidence="2">
    <location>
        <begin position="108"/>
        <end position="127"/>
    </location>
</feature>
<dbReference type="InterPro" id="IPR019734">
    <property type="entry name" value="TPR_rpt"/>
</dbReference>
<gene>
    <name evidence="4" type="ORF">DESAMIL20_996</name>
</gene>
<keyword evidence="5" id="KW-1185">Reference proteome</keyword>
<evidence type="ECO:0000256" key="1">
    <source>
        <dbReference type="PROSITE-ProRule" id="PRU00339"/>
    </source>
</evidence>
<dbReference type="HAMAP" id="MF_02066">
    <property type="entry name" value="CpoB"/>
    <property type="match status" value="1"/>
</dbReference>
<comment type="caution">
    <text evidence="4">The sequence shown here is derived from an EMBL/GenBank/DDBJ whole genome shotgun (WGS) entry which is preliminary data.</text>
</comment>
<feature type="compositionally biased region" description="Low complexity" evidence="2">
    <location>
        <begin position="108"/>
        <end position="124"/>
    </location>
</feature>
<dbReference type="NCBIfam" id="TIGR02795">
    <property type="entry name" value="tol_pal_ybgF"/>
    <property type="match status" value="1"/>
</dbReference>
<dbReference type="InterPro" id="IPR011990">
    <property type="entry name" value="TPR-like_helical_dom_sf"/>
</dbReference>
<reference evidence="4 5" key="1">
    <citation type="journal article" date="2017" name="Front. Microbiol.">
        <title>Genome Sequence of Desulfurella amilsii Strain TR1 and Comparative Genomics of Desulfurellaceae Family.</title>
        <authorList>
            <person name="Florentino A.P."/>
            <person name="Stams A.J."/>
            <person name="Sanchez-Andrea I."/>
        </authorList>
    </citation>
    <scope>NUCLEOTIDE SEQUENCE [LARGE SCALE GENOMIC DNA]</scope>
    <source>
        <strain evidence="4 5">TR1</strain>
    </source>
</reference>
<protein>
    <submittedName>
        <fullName evidence="4">TPR repeat containing exported protein</fullName>
    </submittedName>
</protein>
<dbReference type="SUPFAM" id="SSF48452">
    <property type="entry name" value="TPR-like"/>
    <property type="match status" value="1"/>
</dbReference>
<dbReference type="GO" id="GO:0051301">
    <property type="term" value="P:cell division"/>
    <property type="evidence" value="ECO:0007669"/>
    <property type="project" value="InterPro"/>
</dbReference>
<dbReference type="RefSeq" id="WP_086033699.1">
    <property type="nucleotide sequence ID" value="NZ_MDSU01000018.1"/>
</dbReference>
<proteinExistence type="inferred from homology"/>
<sequence length="254" mass="28327">MKKVLIVLVAVLSLSCSAFAQENPYSSQLEQISKNTQDIKTLQSNQASLYLKIEDLLVKYGELKGKIDDLARKIESIQTSSGASPEIKGKLDKLDAEVNALKQQISAQPLSSSSSTQASVHQVSPQALPVSPEEADFKKAKALFDAKGYNQAIKAFSNFQKTYKNSKLNDQALFYIADSYYNLKIYDKAIINFDQIVNAYPKSKFASLAMLKEALSFINLGDKIDGRFLLEKVIKTYPNSQEAKQAKVYLKKYK</sequence>
<feature type="chain" id="PRO_5039921143" evidence="3">
    <location>
        <begin position="21"/>
        <end position="254"/>
    </location>
</feature>
<dbReference type="STRING" id="1562698.DESAMIL20_996"/>
<dbReference type="Gene3D" id="1.25.40.10">
    <property type="entry name" value="Tetratricopeptide repeat domain"/>
    <property type="match status" value="1"/>
</dbReference>
<evidence type="ECO:0000256" key="3">
    <source>
        <dbReference type="SAM" id="SignalP"/>
    </source>
</evidence>
<keyword evidence="3" id="KW-0732">Signal</keyword>
<dbReference type="OrthoDB" id="13540at2"/>
<evidence type="ECO:0000313" key="4">
    <source>
        <dbReference type="EMBL" id="OSS41443.1"/>
    </source>
</evidence>
<dbReference type="EMBL" id="MDSU01000018">
    <property type="protein sequence ID" value="OSS41443.1"/>
    <property type="molecule type" value="Genomic_DNA"/>
</dbReference>
<dbReference type="Gene3D" id="1.20.5.340">
    <property type="match status" value="1"/>
</dbReference>
<keyword evidence="1" id="KW-0802">TPR repeat</keyword>
<feature type="signal peptide" evidence="3">
    <location>
        <begin position="1"/>
        <end position="20"/>
    </location>
</feature>
<evidence type="ECO:0000313" key="5">
    <source>
        <dbReference type="Proteomes" id="UP000194141"/>
    </source>
</evidence>
<organism evidence="4 5">
    <name type="scientific">Desulfurella amilsii</name>
    <dbReference type="NCBI Taxonomy" id="1562698"/>
    <lineage>
        <taxon>Bacteria</taxon>
        <taxon>Pseudomonadati</taxon>
        <taxon>Campylobacterota</taxon>
        <taxon>Desulfurellia</taxon>
        <taxon>Desulfurellales</taxon>
        <taxon>Desulfurellaceae</taxon>
        <taxon>Desulfurella</taxon>
    </lineage>
</organism>
<evidence type="ECO:0000256" key="2">
    <source>
        <dbReference type="SAM" id="MobiDB-lite"/>
    </source>
</evidence>
<dbReference type="PROSITE" id="PS50005">
    <property type="entry name" value="TPR"/>
    <property type="match status" value="1"/>
</dbReference>
<dbReference type="AlphaFoldDB" id="A0A1X4XV76"/>
<dbReference type="Proteomes" id="UP000194141">
    <property type="component" value="Unassembled WGS sequence"/>
</dbReference>
<dbReference type="InterPro" id="IPR034706">
    <property type="entry name" value="CpoB"/>
</dbReference>